<dbReference type="FunFam" id="3.30.300.20:FF:000001">
    <property type="entry name" value="30S ribosomal protein S3"/>
    <property type="match status" value="1"/>
</dbReference>
<dbReference type="InterPro" id="IPR015946">
    <property type="entry name" value="KH_dom-like_a/b"/>
</dbReference>
<dbReference type="GO" id="GO:0019843">
    <property type="term" value="F:rRNA binding"/>
    <property type="evidence" value="ECO:0007669"/>
    <property type="project" value="UniProtKB-UniRule"/>
</dbReference>
<dbReference type="PROSITE" id="PS00548">
    <property type="entry name" value="RIBOSOMAL_S3"/>
    <property type="match status" value="1"/>
</dbReference>
<dbReference type="InterPro" id="IPR057258">
    <property type="entry name" value="Ribosomal_uS3"/>
</dbReference>
<dbReference type="CDD" id="cd02412">
    <property type="entry name" value="KH-II_30S_S3"/>
    <property type="match status" value="1"/>
</dbReference>
<evidence type="ECO:0000256" key="4">
    <source>
        <dbReference type="ARBA" id="ARBA00022980"/>
    </source>
</evidence>
<dbReference type="PROSITE" id="PS50823">
    <property type="entry name" value="KH_TYPE_2"/>
    <property type="match status" value="1"/>
</dbReference>
<evidence type="ECO:0000256" key="5">
    <source>
        <dbReference type="ARBA" id="ARBA00023274"/>
    </source>
</evidence>
<feature type="domain" description="KH type-2" evidence="10">
    <location>
        <begin position="38"/>
        <end position="113"/>
    </location>
</feature>
<evidence type="ECO:0000313" key="11">
    <source>
        <dbReference type="EMBL" id="PJE59840.1"/>
    </source>
</evidence>
<dbReference type="GO" id="GO:0022627">
    <property type="term" value="C:cytosolic small ribosomal subunit"/>
    <property type="evidence" value="ECO:0007669"/>
    <property type="project" value="TreeGrafter"/>
</dbReference>
<reference evidence="12" key="1">
    <citation type="submission" date="2017-09" db="EMBL/GenBank/DDBJ databases">
        <title>Depth-based differentiation of microbial function through sediment-hosted aquifers and enrichment of novel symbionts in the deep terrestrial subsurface.</title>
        <authorList>
            <person name="Probst A.J."/>
            <person name="Ladd B."/>
            <person name="Jarett J.K."/>
            <person name="Geller-Mcgrath D.E."/>
            <person name="Sieber C.M.K."/>
            <person name="Emerson J.B."/>
            <person name="Anantharaman K."/>
            <person name="Thomas B.C."/>
            <person name="Malmstrom R."/>
            <person name="Stieglmeier M."/>
            <person name="Klingl A."/>
            <person name="Woyke T."/>
            <person name="Ryan C.M."/>
            <person name="Banfield J.F."/>
        </authorList>
    </citation>
    <scope>NUCLEOTIDE SEQUENCE [LARGE SCALE GENOMIC DNA]</scope>
</reference>
<dbReference type="Gene3D" id="3.30.1140.32">
    <property type="entry name" value="Ribosomal protein S3, C-terminal domain"/>
    <property type="match status" value="1"/>
</dbReference>
<evidence type="ECO:0000313" key="12">
    <source>
        <dbReference type="Proteomes" id="UP000231086"/>
    </source>
</evidence>
<dbReference type="Pfam" id="PF00189">
    <property type="entry name" value="Ribosomal_S3_C"/>
    <property type="match status" value="1"/>
</dbReference>
<dbReference type="InterPro" id="IPR004087">
    <property type="entry name" value="KH_dom"/>
</dbReference>
<dbReference type="SUPFAM" id="SSF54821">
    <property type="entry name" value="Ribosomal protein S3 C-terminal domain"/>
    <property type="match status" value="1"/>
</dbReference>
<dbReference type="PANTHER" id="PTHR11760">
    <property type="entry name" value="30S/40S RIBOSOMAL PROTEIN S3"/>
    <property type="match status" value="1"/>
</dbReference>
<dbReference type="NCBIfam" id="TIGR01009">
    <property type="entry name" value="rpsC_bact"/>
    <property type="match status" value="1"/>
</dbReference>
<evidence type="ECO:0000256" key="7">
    <source>
        <dbReference type="ARBA" id="ARBA00035257"/>
    </source>
</evidence>
<dbReference type="EMBL" id="PFEA01000028">
    <property type="protein sequence ID" value="PJE59840.1"/>
    <property type="molecule type" value="Genomic_DNA"/>
</dbReference>
<dbReference type="Proteomes" id="UP000231086">
    <property type="component" value="Unassembled WGS sequence"/>
</dbReference>
<dbReference type="GO" id="GO:0003735">
    <property type="term" value="F:structural constituent of ribosome"/>
    <property type="evidence" value="ECO:0007669"/>
    <property type="project" value="InterPro"/>
</dbReference>
<protein>
    <recommendedName>
        <fullName evidence="7 8">Small ribosomal subunit protein uS3</fullName>
    </recommendedName>
</protein>
<name>A0A2M8KIU2_9BACT</name>
<keyword evidence="2 8" id="KW-0699">rRNA-binding</keyword>
<dbReference type="Gene3D" id="3.30.300.20">
    <property type="match status" value="1"/>
</dbReference>
<accession>A0A2M8KIU2</accession>
<evidence type="ECO:0000256" key="6">
    <source>
        <dbReference type="ARBA" id="ARBA00024998"/>
    </source>
</evidence>
<dbReference type="InterPro" id="IPR004044">
    <property type="entry name" value="KH_dom_type_2"/>
</dbReference>
<proteinExistence type="inferred from homology"/>
<evidence type="ECO:0000256" key="8">
    <source>
        <dbReference type="HAMAP-Rule" id="MF_01309"/>
    </source>
</evidence>
<dbReference type="GO" id="GO:0006412">
    <property type="term" value="P:translation"/>
    <property type="evidence" value="ECO:0007669"/>
    <property type="project" value="UniProtKB-UniRule"/>
</dbReference>
<evidence type="ECO:0000256" key="3">
    <source>
        <dbReference type="ARBA" id="ARBA00022884"/>
    </source>
</evidence>
<gene>
    <name evidence="8" type="primary">rpsC</name>
    <name evidence="11" type="ORF">COU85_01590</name>
</gene>
<dbReference type="Pfam" id="PF07650">
    <property type="entry name" value="KH_2"/>
    <property type="match status" value="1"/>
</dbReference>
<dbReference type="InterPro" id="IPR001351">
    <property type="entry name" value="Ribosomal_uS3_C"/>
</dbReference>
<keyword evidence="5 8" id="KW-0687">Ribonucleoprotein</keyword>
<evidence type="ECO:0000256" key="2">
    <source>
        <dbReference type="ARBA" id="ARBA00022730"/>
    </source>
</evidence>
<dbReference type="SUPFAM" id="SSF54814">
    <property type="entry name" value="Prokaryotic type KH domain (KH-domain type II)"/>
    <property type="match status" value="1"/>
</dbReference>
<comment type="similarity">
    <text evidence="1 8 9">Belongs to the universal ribosomal protein uS3 family.</text>
</comment>
<dbReference type="GO" id="GO:0003729">
    <property type="term" value="F:mRNA binding"/>
    <property type="evidence" value="ECO:0007669"/>
    <property type="project" value="UniProtKB-UniRule"/>
</dbReference>
<sequence>MGRKVHPFIFRIGQTTNWKSRWFLQKNYALFLEQDVRMRDFLEKKLKRAGLDRVEIERSAGKIDVHVFSARPGLIIGRGGSGVEELRKTLQKIVDKKSTAQKQTVKLNIEEVRDVNAKAMVVAGQIVEQIEKRMPFRRVLKQTLEKVAQSKGVLGVKIAVAGRLNGAEIARREWLSKGKIPLQTLRANIDYATATAFTTYGTIGVKVWIYKGEVFEPVSKPAEPEMPPKRK</sequence>
<comment type="function">
    <text evidence="6 8">Binds the lower part of the 30S subunit head. Binds mRNA in the 70S ribosome, positioning it for translation.</text>
</comment>
<dbReference type="HAMAP" id="MF_01309_B">
    <property type="entry name" value="Ribosomal_uS3_B"/>
    <property type="match status" value="1"/>
</dbReference>
<dbReference type="InterPro" id="IPR036419">
    <property type="entry name" value="Ribosomal_S3_C_sf"/>
</dbReference>
<dbReference type="AlphaFoldDB" id="A0A2M8KIU2"/>
<dbReference type="InterPro" id="IPR018280">
    <property type="entry name" value="Ribosomal_uS3_CS"/>
</dbReference>
<comment type="subunit">
    <text evidence="8">Part of the 30S ribosomal subunit. Forms a tight complex with proteins S10 and S14.</text>
</comment>
<organism evidence="11 12">
    <name type="scientific">Candidatus Portnoybacteria bacterium CG10_big_fil_rev_8_21_14_0_10_44_7</name>
    <dbReference type="NCBI Taxonomy" id="1974816"/>
    <lineage>
        <taxon>Bacteria</taxon>
        <taxon>Candidatus Portnoyibacteriota</taxon>
    </lineage>
</organism>
<evidence type="ECO:0000256" key="9">
    <source>
        <dbReference type="RuleBase" id="RU003624"/>
    </source>
</evidence>
<dbReference type="InterPro" id="IPR005704">
    <property type="entry name" value="Ribosomal_uS3_bac-typ"/>
</dbReference>
<dbReference type="SMART" id="SM00322">
    <property type="entry name" value="KH"/>
    <property type="match status" value="1"/>
</dbReference>
<evidence type="ECO:0000256" key="1">
    <source>
        <dbReference type="ARBA" id="ARBA00010761"/>
    </source>
</evidence>
<keyword evidence="4 8" id="KW-0689">Ribosomal protein</keyword>
<dbReference type="InterPro" id="IPR009019">
    <property type="entry name" value="KH_sf_prok-type"/>
</dbReference>
<comment type="caution">
    <text evidence="11">The sequence shown here is derived from an EMBL/GenBank/DDBJ whole genome shotgun (WGS) entry which is preliminary data.</text>
</comment>
<keyword evidence="3 8" id="KW-0694">RNA-binding</keyword>
<evidence type="ECO:0000259" key="10">
    <source>
        <dbReference type="PROSITE" id="PS50823"/>
    </source>
</evidence>
<dbReference type="PANTHER" id="PTHR11760:SF19">
    <property type="entry name" value="SMALL RIBOSOMAL SUBUNIT PROTEIN US3C"/>
    <property type="match status" value="1"/>
</dbReference>